<sequence>FVCLFVYYENIVHHRRPWIFTLLDPILKDSIMTRTDNTSLLHHRKIPEGVFQCSCLNPLIAEASLIAKYSWR</sequence>
<accession>A0A0K2V1Y8</accession>
<feature type="non-terminal residue" evidence="1">
    <location>
        <position position="1"/>
    </location>
</feature>
<organism evidence="1">
    <name type="scientific">Lepeophtheirus salmonis</name>
    <name type="common">Salmon louse</name>
    <name type="synonym">Caligus salmonis</name>
    <dbReference type="NCBI Taxonomy" id="72036"/>
    <lineage>
        <taxon>Eukaryota</taxon>
        <taxon>Metazoa</taxon>
        <taxon>Ecdysozoa</taxon>
        <taxon>Arthropoda</taxon>
        <taxon>Crustacea</taxon>
        <taxon>Multicrustacea</taxon>
        <taxon>Hexanauplia</taxon>
        <taxon>Copepoda</taxon>
        <taxon>Siphonostomatoida</taxon>
        <taxon>Caligidae</taxon>
        <taxon>Lepeophtheirus</taxon>
    </lineage>
</organism>
<name>A0A0K2V1Y8_LEPSM</name>
<protein>
    <submittedName>
        <fullName evidence="1">Uncharacterized protein</fullName>
    </submittedName>
</protein>
<reference evidence="1" key="1">
    <citation type="submission" date="2014-05" db="EMBL/GenBank/DDBJ databases">
        <authorList>
            <person name="Chronopoulou M."/>
        </authorList>
    </citation>
    <scope>NUCLEOTIDE SEQUENCE</scope>
    <source>
        <tissue evidence="1">Whole organism</tissue>
    </source>
</reference>
<evidence type="ECO:0000313" key="1">
    <source>
        <dbReference type="EMBL" id="CDW44494.1"/>
    </source>
</evidence>
<dbReference type="EMBL" id="HACA01027133">
    <property type="protein sequence ID" value="CDW44494.1"/>
    <property type="molecule type" value="Transcribed_RNA"/>
</dbReference>
<proteinExistence type="predicted"/>
<dbReference type="AlphaFoldDB" id="A0A0K2V1Y8"/>